<accession>H7EKD6</accession>
<organism evidence="1 2">
    <name type="scientific">Treponema saccharophilum DSM 2985</name>
    <dbReference type="NCBI Taxonomy" id="907348"/>
    <lineage>
        <taxon>Bacteria</taxon>
        <taxon>Pseudomonadati</taxon>
        <taxon>Spirochaetota</taxon>
        <taxon>Spirochaetia</taxon>
        <taxon>Spirochaetales</taxon>
        <taxon>Treponemataceae</taxon>
        <taxon>Treponema</taxon>
    </lineage>
</organism>
<evidence type="ECO:0000313" key="1">
    <source>
        <dbReference type="EMBL" id="EIC02023.1"/>
    </source>
</evidence>
<dbReference type="Proteomes" id="UP000003571">
    <property type="component" value="Unassembled WGS sequence"/>
</dbReference>
<dbReference type="STRING" id="907348.TresaDRAFT_1776"/>
<evidence type="ECO:0008006" key="3">
    <source>
        <dbReference type="Google" id="ProtNLM"/>
    </source>
</evidence>
<keyword evidence="2" id="KW-1185">Reference proteome</keyword>
<reference evidence="1 2" key="1">
    <citation type="submission" date="2011-09" db="EMBL/GenBank/DDBJ databases">
        <title>The draft genome of Treponema saccharophilum DSM 2985.</title>
        <authorList>
            <consortium name="US DOE Joint Genome Institute (JGI-PGF)"/>
            <person name="Lucas S."/>
            <person name="Copeland A."/>
            <person name="Lapidus A."/>
            <person name="Glavina del Rio T."/>
            <person name="Dalin E."/>
            <person name="Tice H."/>
            <person name="Bruce D."/>
            <person name="Goodwin L."/>
            <person name="Pitluck S."/>
            <person name="Peters L."/>
            <person name="Kyrpides N."/>
            <person name="Mavromatis K."/>
            <person name="Ivanova N."/>
            <person name="Markowitz V."/>
            <person name="Cheng J.-F."/>
            <person name="Hugenholtz P."/>
            <person name="Woyke T."/>
            <person name="Wu D."/>
            <person name="Gronow S."/>
            <person name="Wellnitz S."/>
            <person name="Brambilla E."/>
            <person name="Klenk H.-P."/>
            <person name="Eisen J.A."/>
        </authorList>
    </citation>
    <scope>NUCLEOTIDE SEQUENCE [LARGE SCALE GENOMIC DNA]</scope>
    <source>
        <strain evidence="1 2">DSM 2985</strain>
    </source>
</reference>
<dbReference type="AlphaFoldDB" id="H7EKD6"/>
<dbReference type="PROSITE" id="PS51257">
    <property type="entry name" value="PROKAR_LIPOPROTEIN"/>
    <property type="match status" value="1"/>
</dbReference>
<dbReference type="RefSeq" id="WP_002704019.1">
    <property type="nucleotide sequence ID" value="NZ_AGRW01000044.1"/>
</dbReference>
<comment type="caution">
    <text evidence="1">The sequence shown here is derived from an EMBL/GenBank/DDBJ whole genome shotgun (WGS) entry which is preliminary data.</text>
</comment>
<evidence type="ECO:0000313" key="2">
    <source>
        <dbReference type="Proteomes" id="UP000003571"/>
    </source>
</evidence>
<dbReference type="eggNOG" id="COG1262">
    <property type="taxonomic scope" value="Bacteria"/>
</dbReference>
<dbReference type="PATRIC" id="fig|907348.3.peg.1350"/>
<sequence>MVRNALVVFVPLLALVFQSCGFREPVKEFFKEYTETASIEAHAINLDDVPVDKDGYKCIPSANMTSISFFMRNPQNYIINFDYKMDDENVQSVSQGDGYFVMRQESADLTVMDLSLAVDFLREIDCGGNLSSSISLTESKTLRVFDPYYFSLRCNSVPEPVRNLTVLQNNSTNTYVLAMNMPDMSGIHRDIKKITIDGESFDVSLSSSPSPSDTGLPERFLTEFDDSSWGSGANGISFSGRDGERAVYFQTDKEFQTDEYFFDVTVEDEAGLSVSSKVSDHSKQLSDVVFEADDLSTLETDDYGYAHILVDAPTETVDGSPVSDVTVYWRLYDAGGNLKTQGSGIGKADISVATGKWRIETWAHKVGYIDSATVFSDVSASGYLFVKPSFEGISDGSRMYPYTTFEDAVNAVVSANLDYLRVEILEDVELAEEFRVEPFNAEIRAHGALTLSGTIRISGGHYLVVNSDILLGEIQMEEGALIKTRGVGASGDVVANVVYNGDLVEDSVLMEGVDSDVTQELADRFLLKNRGYYIKSLDVGGVLKGVVGVSGVKVKVDTAEGAYTVSVTGLDAAEAGSTLSVSSIADFEGNDVDVSRVTKMKVYADGILVKESNGSSIVLDLEYTGAYKYTLEVIFSDRNIEVSAQFPFEIHE</sequence>
<gene>
    <name evidence="1" type="ORF">TresaDRAFT_1776</name>
</gene>
<name>H7EKD6_9SPIR</name>
<proteinExistence type="predicted"/>
<dbReference type="EMBL" id="AGRW01000044">
    <property type="protein sequence ID" value="EIC02023.1"/>
    <property type="molecule type" value="Genomic_DNA"/>
</dbReference>
<dbReference type="OrthoDB" id="361348at2"/>
<protein>
    <recommendedName>
        <fullName evidence="3">Lipoprotein</fullName>
    </recommendedName>
</protein>